<organism evidence="1">
    <name type="scientific">viral metagenome</name>
    <dbReference type="NCBI Taxonomy" id="1070528"/>
    <lineage>
        <taxon>unclassified sequences</taxon>
        <taxon>metagenomes</taxon>
        <taxon>organismal metagenomes</taxon>
    </lineage>
</organism>
<evidence type="ECO:0008006" key="2">
    <source>
        <dbReference type="Google" id="ProtNLM"/>
    </source>
</evidence>
<dbReference type="AlphaFoldDB" id="A0A6M3J7I4"/>
<evidence type="ECO:0000313" key="1">
    <source>
        <dbReference type="EMBL" id="QJA65644.1"/>
    </source>
</evidence>
<dbReference type="Gene3D" id="3.40.50.10400">
    <property type="entry name" value="Hypothetical protein PA1492"/>
    <property type="match status" value="1"/>
</dbReference>
<reference evidence="1" key="1">
    <citation type="submission" date="2020-03" db="EMBL/GenBank/DDBJ databases">
        <title>The deep terrestrial virosphere.</title>
        <authorList>
            <person name="Holmfeldt K."/>
            <person name="Nilsson E."/>
            <person name="Simone D."/>
            <person name="Lopez-Fernandez M."/>
            <person name="Wu X."/>
            <person name="de Brujin I."/>
            <person name="Lundin D."/>
            <person name="Andersson A."/>
            <person name="Bertilsson S."/>
            <person name="Dopson M."/>
        </authorList>
    </citation>
    <scope>NUCLEOTIDE SEQUENCE</scope>
    <source>
        <strain evidence="1">MM415B00382</strain>
    </source>
</reference>
<name>A0A6M3J7I4_9ZZZZ</name>
<dbReference type="SUPFAM" id="SSF52309">
    <property type="entry name" value="N-(deoxy)ribosyltransferase-like"/>
    <property type="match status" value="1"/>
</dbReference>
<sequence>MKLVYVAGPFRGPNSWEIEQNIRRAETLALEVWRLGAACICPHTNTRFFQGAADDTVWLDGDLEILRRCDAVLMTDDWERSTGARAERDEAAKRGIAVLETLDELHDWLDGGKAGCDSLADDIEYNIIVG</sequence>
<protein>
    <recommendedName>
        <fullName evidence="2">DUF4406 domain-containing protein</fullName>
    </recommendedName>
</protein>
<gene>
    <name evidence="1" type="ORF">MM415B00382_0034</name>
</gene>
<proteinExistence type="predicted"/>
<dbReference type="EMBL" id="MT141542">
    <property type="protein sequence ID" value="QJA65644.1"/>
    <property type="molecule type" value="Genomic_DNA"/>
</dbReference>
<dbReference type="InterPro" id="IPR025518">
    <property type="entry name" value="DUF4406"/>
</dbReference>
<accession>A0A6M3J7I4</accession>
<dbReference type="Pfam" id="PF14359">
    <property type="entry name" value="DUF4406"/>
    <property type="match status" value="1"/>
</dbReference>